<reference evidence="7 8" key="2">
    <citation type="journal article" date="2015" name="Eukaryot. Cell">
        <title>Asexual propagation of a virulent clone complex in a human and feline outbreak of sporotrichosis.</title>
        <authorList>
            <person name="Teixeira Mde M."/>
            <person name="Rodrigues A.M."/>
            <person name="Tsui C.K."/>
            <person name="de Almeida L.G."/>
            <person name="Van Diepeningen A.D."/>
            <person name="van den Ende B.G."/>
            <person name="Fernandes G.F."/>
            <person name="Kano R."/>
            <person name="Hamelin R.C."/>
            <person name="Lopes-Bezerra L.M."/>
            <person name="Vasconcelos A.T."/>
            <person name="de Hoog S."/>
            <person name="de Camargo Z.P."/>
            <person name="Felipe M.S."/>
        </authorList>
    </citation>
    <scope>NUCLEOTIDE SEQUENCE [LARGE SCALE GENOMIC DNA]</scope>
    <source>
        <strain evidence="7 8">1099-18</strain>
    </source>
</reference>
<dbReference type="InterPro" id="IPR051872">
    <property type="entry name" value="Cytochrome_b5/Flavoprotein_Rdt"/>
</dbReference>
<dbReference type="PANTHER" id="PTHR46237:SF1">
    <property type="entry name" value="CYTOCHROME B5 REDUCTASE 4"/>
    <property type="match status" value="1"/>
</dbReference>
<dbReference type="GO" id="GO:0004128">
    <property type="term" value="F:cytochrome-b5 reductase activity, acting on NAD(P)H"/>
    <property type="evidence" value="ECO:0007669"/>
    <property type="project" value="TreeGrafter"/>
</dbReference>
<dbReference type="PROSITE" id="PS00191">
    <property type="entry name" value="CYTOCHROME_B5_1"/>
    <property type="match status" value="1"/>
</dbReference>
<dbReference type="EMBL" id="AXCR01000007">
    <property type="protein sequence ID" value="KJR84985.1"/>
    <property type="molecule type" value="Genomic_DNA"/>
</dbReference>
<gene>
    <name evidence="7" type="ORF">SPSK_09417</name>
</gene>
<evidence type="ECO:0000256" key="1">
    <source>
        <dbReference type="ARBA" id="ARBA00022617"/>
    </source>
</evidence>
<evidence type="ECO:0000256" key="4">
    <source>
        <dbReference type="RuleBase" id="RU362121"/>
    </source>
</evidence>
<feature type="compositionally biased region" description="Low complexity" evidence="5">
    <location>
        <begin position="235"/>
        <end position="249"/>
    </location>
</feature>
<dbReference type="Proteomes" id="UP000033710">
    <property type="component" value="Unassembled WGS sequence"/>
</dbReference>
<protein>
    <submittedName>
        <fullName evidence="7">Heme/steroid binding protein</fullName>
    </submittedName>
</protein>
<dbReference type="GO" id="GO:0005737">
    <property type="term" value="C:cytoplasm"/>
    <property type="evidence" value="ECO:0007669"/>
    <property type="project" value="TreeGrafter"/>
</dbReference>
<dbReference type="InterPro" id="IPR018506">
    <property type="entry name" value="Cyt_B5_heme-BS"/>
</dbReference>
<comment type="similarity">
    <text evidence="4">Belongs to the cytochrome b5 family.</text>
</comment>
<dbReference type="PROSITE" id="PS50255">
    <property type="entry name" value="CYTOCHROME_B5_2"/>
    <property type="match status" value="1"/>
</dbReference>
<name>A0A0F2M860_SPOSC</name>
<comment type="caution">
    <text evidence="7">The sequence shown here is derived from an EMBL/GenBank/DDBJ whole genome shotgun (WGS) entry which is preliminary data.</text>
</comment>
<feature type="compositionally biased region" description="Low complexity" evidence="5">
    <location>
        <begin position="176"/>
        <end position="190"/>
    </location>
</feature>
<dbReference type="VEuPathDB" id="FungiDB:SPSK_09417"/>
<keyword evidence="2 4" id="KW-0479">Metal-binding</keyword>
<dbReference type="GO" id="GO:0046872">
    <property type="term" value="F:metal ion binding"/>
    <property type="evidence" value="ECO:0007669"/>
    <property type="project" value="UniProtKB-UniRule"/>
</dbReference>
<dbReference type="SUPFAM" id="SSF55856">
    <property type="entry name" value="Cytochrome b5-like heme/steroid binding domain"/>
    <property type="match status" value="1"/>
</dbReference>
<evidence type="ECO:0000256" key="5">
    <source>
        <dbReference type="SAM" id="MobiDB-lite"/>
    </source>
</evidence>
<keyword evidence="1 4" id="KW-0349">Heme</keyword>
<dbReference type="KEGG" id="ssck:SPSK_09417"/>
<dbReference type="AlphaFoldDB" id="A0A0F2M860"/>
<dbReference type="SMART" id="SM01117">
    <property type="entry name" value="Cyt-b5"/>
    <property type="match status" value="1"/>
</dbReference>
<reference evidence="7 8" key="1">
    <citation type="journal article" date="2014" name="BMC Genomics">
        <title>Comparative genomics of the major fungal agents of human and animal Sporotrichosis: Sporothrix schenckii and Sporothrix brasiliensis.</title>
        <authorList>
            <person name="Teixeira M.M."/>
            <person name="de Almeida L.G."/>
            <person name="Kubitschek-Barreira P."/>
            <person name="Alves F.L."/>
            <person name="Kioshima E.S."/>
            <person name="Abadio A.K."/>
            <person name="Fernandes L."/>
            <person name="Derengowski L.S."/>
            <person name="Ferreira K.S."/>
            <person name="Souza R.C."/>
            <person name="Ruiz J.C."/>
            <person name="de Andrade N.C."/>
            <person name="Paes H.C."/>
            <person name="Nicola A.M."/>
            <person name="Albuquerque P."/>
            <person name="Gerber A.L."/>
            <person name="Martins V.P."/>
            <person name="Peconick L.D."/>
            <person name="Neto A.V."/>
            <person name="Chaucanez C.B."/>
            <person name="Silva P.A."/>
            <person name="Cunha O.L."/>
            <person name="de Oliveira F.F."/>
            <person name="dos Santos T.C."/>
            <person name="Barros A.L."/>
            <person name="Soares M.A."/>
            <person name="de Oliveira L.M."/>
            <person name="Marini M.M."/>
            <person name="Villalobos-Duno H."/>
            <person name="Cunha M.M."/>
            <person name="de Hoog S."/>
            <person name="da Silveira J.F."/>
            <person name="Henrissat B."/>
            <person name="Nino-Vega G.A."/>
            <person name="Cisalpino P.S."/>
            <person name="Mora-Montes H.M."/>
            <person name="Almeida S.R."/>
            <person name="Stajich J.E."/>
            <person name="Lopes-Bezerra L.M."/>
            <person name="Vasconcelos A.T."/>
            <person name="Felipe M.S."/>
        </authorList>
    </citation>
    <scope>NUCLEOTIDE SEQUENCE [LARGE SCALE GENOMIC DNA]</scope>
    <source>
        <strain evidence="7 8">1099-18</strain>
    </source>
</reference>
<dbReference type="InterPro" id="IPR036400">
    <property type="entry name" value="Cyt_B5-like_heme/steroid_sf"/>
</dbReference>
<evidence type="ECO:0000256" key="3">
    <source>
        <dbReference type="ARBA" id="ARBA00023004"/>
    </source>
</evidence>
<evidence type="ECO:0000256" key="2">
    <source>
        <dbReference type="ARBA" id="ARBA00022723"/>
    </source>
</evidence>
<feature type="compositionally biased region" description="Acidic residues" evidence="5">
    <location>
        <begin position="102"/>
        <end position="111"/>
    </location>
</feature>
<feature type="domain" description="Cytochrome b5 heme-binding" evidence="6">
    <location>
        <begin position="300"/>
        <end position="378"/>
    </location>
</feature>
<dbReference type="PANTHER" id="PTHR46237">
    <property type="entry name" value="CYTOCHROME B5 REDUCTASE 4 FAMILY MEMBER"/>
    <property type="match status" value="1"/>
</dbReference>
<organism evidence="7 8">
    <name type="scientific">Sporothrix schenckii 1099-18</name>
    <dbReference type="NCBI Taxonomy" id="1397361"/>
    <lineage>
        <taxon>Eukaryota</taxon>
        <taxon>Fungi</taxon>
        <taxon>Dikarya</taxon>
        <taxon>Ascomycota</taxon>
        <taxon>Pezizomycotina</taxon>
        <taxon>Sordariomycetes</taxon>
        <taxon>Sordariomycetidae</taxon>
        <taxon>Ophiostomatales</taxon>
        <taxon>Ophiostomataceae</taxon>
        <taxon>Sporothrix</taxon>
    </lineage>
</organism>
<dbReference type="InterPro" id="IPR001199">
    <property type="entry name" value="Cyt_B5-like_heme/steroid-bd"/>
</dbReference>
<dbReference type="RefSeq" id="XP_016587661.1">
    <property type="nucleotide sequence ID" value="XM_016735989.1"/>
</dbReference>
<dbReference type="GO" id="GO:0020037">
    <property type="term" value="F:heme binding"/>
    <property type="evidence" value="ECO:0007669"/>
    <property type="project" value="UniProtKB-UniRule"/>
</dbReference>
<dbReference type="Pfam" id="PF00173">
    <property type="entry name" value="Cyt-b5"/>
    <property type="match status" value="1"/>
</dbReference>
<sequence>MGVIGITLIVASLAFFVMYPSTWRALAQPLMQWLQSDAADEAPASVSTSATDKVNQEKAVIQDGRETTVSSLTSSKTQKDHDSVSMPPPPPPPPTIRMLGQQDEEDEEEEATTPKAVPAIVQDGSAIPTLSLSGDDDDDEEEDDDDSDNMPPPMFPSPYSAQRAGASADPSRLAKATAEPPASTASTPSSFGLMAPPPRPALSRGAAALAPVNAARRPANLPIPNRGPPASSLRAPATASSPFSSTSSLAPPPSSTTKPKKPSRKVVLAPGHSPLDWARVAADPVGNRLRGSLPADAPYLLRVTPSQLKQMNGRKGRDAWTALGGMVYNISPYLPFHPGGAGELLRCAGKDGNQLFNDIHSWVNYDNMLSACRIGVMVEEHAATTSPMEEMD</sequence>
<keyword evidence="3 4" id="KW-0408">Iron</keyword>
<evidence type="ECO:0000313" key="8">
    <source>
        <dbReference type="Proteomes" id="UP000033710"/>
    </source>
</evidence>
<dbReference type="OrthoDB" id="432299at2759"/>
<dbReference type="GeneID" id="27671266"/>
<accession>A0A0F2M860</accession>
<feature type="compositionally biased region" description="Low complexity" evidence="5">
    <location>
        <begin position="206"/>
        <end position="220"/>
    </location>
</feature>
<feature type="compositionally biased region" description="Acidic residues" evidence="5">
    <location>
        <begin position="134"/>
        <end position="148"/>
    </location>
</feature>
<feature type="region of interest" description="Disordered" evidence="5">
    <location>
        <begin position="44"/>
        <end position="270"/>
    </location>
</feature>
<dbReference type="Gene3D" id="3.10.120.10">
    <property type="entry name" value="Cytochrome b5-like heme/steroid binding domain"/>
    <property type="match status" value="1"/>
</dbReference>
<feature type="compositionally biased region" description="Polar residues" evidence="5">
    <location>
        <begin position="67"/>
        <end position="76"/>
    </location>
</feature>
<feature type="compositionally biased region" description="Pro residues" evidence="5">
    <location>
        <begin position="86"/>
        <end position="95"/>
    </location>
</feature>
<evidence type="ECO:0000313" key="7">
    <source>
        <dbReference type="EMBL" id="KJR84985.1"/>
    </source>
</evidence>
<evidence type="ECO:0000259" key="6">
    <source>
        <dbReference type="PROSITE" id="PS50255"/>
    </source>
</evidence>
<dbReference type="FunFam" id="3.10.120.10:FF:000001">
    <property type="entry name" value="Cytochrome b5 reductase 4"/>
    <property type="match status" value="1"/>
</dbReference>
<proteinExistence type="inferred from homology"/>